<feature type="compositionally biased region" description="Polar residues" evidence="1">
    <location>
        <begin position="255"/>
        <end position="265"/>
    </location>
</feature>
<keyword evidence="5" id="KW-1185">Reference proteome</keyword>
<dbReference type="AlphaFoldDB" id="B2A0C3"/>
<feature type="domain" description="DUF4340" evidence="3">
    <location>
        <begin position="71"/>
        <end position="245"/>
    </location>
</feature>
<evidence type="ECO:0000256" key="2">
    <source>
        <dbReference type="SAM" id="SignalP"/>
    </source>
</evidence>
<dbReference type="eggNOG" id="ENOG5033CEC">
    <property type="taxonomic scope" value="Bacteria"/>
</dbReference>
<keyword evidence="2" id="KW-0732">Signal</keyword>
<proteinExistence type="predicted"/>
<feature type="chain" id="PRO_5002774653" description="DUF4340 domain-containing protein" evidence="2">
    <location>
        <begin position="21"/>
        <end position="410"/>
    </location>
</feature>
<dbReference type="EMBL" id="CP001032">
    <property type="protein sequence ID" value="ACB77459.1"/>
    <property type="molecule type" value="Genomic_DNA"/>
</dbReference>
<feature type="region of interest" description="Disordered" evidence="1">
    <location>
        <begin position="373"/>
        <end position="410"/>
    </location>
</feature>
<dbReference type="Pfam" id="PF14238">
    <property type="entry name" value="DUF4340"/>
    <property type="match status" value="1"/>
</dbReference>
<feature type="signal peptide" evidence="2">
    <location>
        <begin position="1"/>
        <end position="20"/>
    </location>
</feature>
<dbReference type="KEGG" id="ote:Oter_4186"/>
<dbReference type="RefSeq" id="WP_012376987.1">
    <property type="nucleotide sequence ID" value="NC_010571.1"/>
</dbReference>
<dbReference type="STRING" id="452637.Oter_4186"/>
<feature type="region of interest" description="Disordered" evidence="1">
    <location>
        <begin position="234"/>
        <end position="330"/>
    </location>
</feature>
<feature type="compositionally biased region" description="Basic and acidic residues" evidence="1">
    <location>
        <begin position="241"/>
        <end position="250"/>
    </location>
</feature>
<evidence type="ECO:0000313" key="4">
    <source>
        <dbReference type="EMBL" id="ACB77459.1"/>
    </source>
</evidence>
<organism evidence="4 5">
    <name type="scientific">Opitutus terrae (strain DSM 11246 / JCM 15787 / PB90-1)</name>
    <dbReference type="NCBI Taxonomy" id="452637"/>
    <lineage>
        <taxon>Bacteria</taxon>
        <taxon>Pseudomonadati</taxon>
        <taxon>Verrucomicrobiota</taxon>
        <taxon>Opitutia</taxon>
        <taxon>Opitutales</taxon>
        <taxon>Opitutaceae</taxon>
        <taxon>Opitutus</taxon>
    </lineage>
</organism>
<evidence type="ECO:0000259" key="3">
    <source>
        <dbReference type="Pfam" id="PF14238"/>
    </source>
</evidence>
<dbReference type="OrthoDB" id="189849at2"/>
<dbReference type="Proteomes" id="UP000007013">
    <property type="component" value="Chromosome"/>
</dbReference>
<protein>
    <recommendedName>
        <fullName evidence="3">DUF4340 domain-containing protein</fullName>
    </recommendedName>
</protein>
<feature type="compositionally biased region" description="Basic and acidic residues" evidence="1">
    <location>
        <begin position="300"/>
        <end position="319"/>
    </location>
</feature>
<dbReference type="HOGENOM" id="CLU_747927_0_0_0"/>
<dbReference type="InterPro" id="IPR025641">
    <property type="entry name" value="DUF4340"/>
</dbReference>
<gene>
    <name evidence="4" type="ordered locus">Oter_4186</name>
</gene>
<accession>B2A0C3</accession>
<evidence type="ECO:0000313" key="5">
    <source>
        <dbReference type="Proteomes" id="UP000007013"/>
    </source>
</evidence>
<feature type="compositionally biased region" description="Low complexity" evidence="1">
    <location>
        <begin position="384"/>
        <end position="395"/>
    </location>
</feature>
<evidence type="ECO:0000256" key="1">
    <source>
        <dbReference type="SAM" id="MobiDB-lite"/>
    </source>
</evidence>
<name>B2A0C3_OPITP</name>
<reference evidence="4 5" key="1">
    <citation type="journal article" date="2011" name="J. Bacteriol.">
        <title>Genome sequence of the verrucomicrobium Opitutus terrae PB90-1, an abundant inhabitant of rice paddy soil ecosystems.</title>
        <authorList>
            <person name="van Passel M.W."/>
            <person name="Kant R."/>
            <person name="Palva A."/>
            <person name="Copeland A."/>
            <person name="Lucas S."/>
            <person name="Lapidus A."/>
            <person name="Glavina del Rio T."/>
            <person name="Pitluck S."/>
            <person name="Goltsman E."/>
            <person name="Clum A."/>
            <person name="Sun H."/>
            <person name="Schmutz J."/>
            <person name="Larimer F.W."/>
            <person name="Land M.L."/>
            <person name="Hauser L."/>
            <person name="Kyrpides N."/>
            <person name="Mikhailova N."/>
            <person name="Richardson P.P."/>
            <person name="Janssen P.H."/>
            <person name="de Vos W.M."/>
            <person name="Smidt H."/>
        </authorList>
    </citation>
    <scope>NUCLEOTIDE SEQUENCE [LARGE SCALE GENOMIC DNA]</scope>
    <source>
        <strain evidence="5">DSM 11246 / JCM 15787 / PB90-1</strain>
    </source>
</reference>
<sequence>MKLRTLSIVVLVLAALAVLAYVLQRPAAPAAADARVGQPLVGSGAIEKMATLKLSDQGKSVSLVHQPDNSWKVASYYDLPADFSKLSRFISDLTEAKVQRLVTSKPERIARLEFKDTKLELLDAANKPLVSLTLGKNADTGGRYVRYDDETKAYLANLNAWLDAESKNWANSQLIEVKPEDLAKVELTFPDGATVVASRAKKEDAWKAEAAPEGQQLKADRISSLLSSLSNLRFSDTAEPNDPRAQEAKAHQRTVKLTTFDQKTVTIALGRKPEEKKLKPPAPGADGKSGPAALGSVSDLAKKEPATDSAKSDEEKSPTEPKPLAPEYETVPAGPVFVSVSNSDSTAPVNALMAKRAFQISDYVFTGLPQKREDLFEPVPPPAATTAPAAATPDAAKPPAPSSLPEPTKK</sequence>